<dbReference type="OrthoDB" id="4035860at2759"/>
<protein>
    <submittedName>
        <fullName evidence="2">Uncharacterized protein</fullName>
    </submittedName>
</protein>
<sequence>MTQSHQTSTTSKQVKKNSRLAWVKRFVYSGTHKAFGSSKSKQVTTKAPQVQRNRSHEEGHTSDVASSSLSSNTGSSGHFDFHNIILLSDDEDEDGNNEQQDTFNDGFHKDESSINAIMATNSRPKSLSFKSSNSNKDNASTIPVISLSTASIRSSTFSESSQPSTSGTIFSDNQTIYTNSSTMGIAPASIMDRNRQQGGTQRFYFGNNLSNNTFLTFHSAARSIHTTNANDSLYDNHST</sequence>
<evidence type="ECO:0000313" key="3">
    <source>
        <dbReference type="Proteomes" id="UP000774326"/>
    </source>
</evidence>
<evidence type="ECO:0000313" key="2">
    <source>
        <dbReference type="EMBL" id="KAH3685908.1"/>
    </source>
</evidence>
<gene>
    <name evidence="2" type="ORF">WICPIJ_003097</name>
</gene>
<reference evidence="2" key="2">
    <citation type="submission" date="2021-01" db="EMBL/GenBank/DDBJ databases">
        <authorList>
            <person name="Schikora-Tamarit M.A."/>
        </authorList>
    </citation>
    <scope>NUCLEOTIDE SEQUENCE</scope>
    <source>
        <strain evidence="2">CBS2887</strain>
    </source>
</reference>
<keyword evidence="3" id="KW-1185">Reference proteome</keyword>
<evidence type="ECO:0000256" key="1">
    <source>
        <dbReference type="SAM" id="MobiDB-lite"/>
    </source>
</evidence>
<feature type="region of interest" description="Disordered" evidence="1">
    <location>
        <begin position="35"/>
        <end position="75"/>
    </location>
</feature>
<accession>A0A9P8TNA7</accession>
<dbReference type="EMBL" id="JAEUBG010001731">
    <property type="protein sequence ID" value="KAH3685908.1"/>
    <property type="molecule type" value="Genomic_DNA"/>
</dbReference>
<organism evidence="2 3">
    <name type="scientific">Wickerhamomyces pijperi</name>
    <name type="common">Yeast</name>
    <name type="synonym">Pichia pijperi</name>
    <dbReference type="NCBI Taxonomy" id="599730"/>
    <lineage>
        <taxon>Eukaryota</taxon>
        <taxon>Fungi</taxon>
        <taxon>Dikarya</taxon>
        <taxon>Ascomycota</taxon>
        <taxon>Saccharomycotina</taxon>
        <taxon>Saccharomycetes</taxon>
        <taxon>Phaffomycetales</taxon>
        <taxon>Wickerhamomycetaceae</taxon>
        <taxon>Wickerhamomyces</taxon>
    </lineage>
</organism>
<feature type="compositionally biased region" description="Polar residues" evidence="1">
    <location>
        <begin position="37"/>
        <end position="52"/>
    </location>
</feature>
<comment type="caution">
    <text evidence="2">The sequence shown here is derived from an EMBL/GenBank/DDBJ whole genome shotgun (WGS) entry which is preliminary data.</text>
</comment>
<proteinExistence type="predicted"/>
<name>A0A9P8TNA7_WICPI</name>
<feature type="compositionally biased region" description="Low complexity" evidence="1">
    <location>
        <begin position="66"/>
        <end position="75"/>
    </location>
</feature>
<dbReference type="AlphaFoldDB" id="A0A9P8TNA7"/>
<reference evidence="2" key="1">
    <citation type="journal article" date="2021" name="Open Biol.">
        <title>Shared evolutionary footprints suggest mitochondrial oxidative damage underlies multiple complex I losses in fungi.</title>
        <authorList>
            <person name="Schikora-Tamarit M.A."/>
            <person name="Marcet-Houben M."/>
            <person name="Nosek J."/>
            <person name="Gabaldon T."/>
        </authorList>
    </citation>
    <scope>NUCLEOTIDE SEQUENCE</scope>
    <source>
        <strain evidence="2">CBS2887</strain>
    </source>
</reference>
<dbReference type="Proteomes" id="UP000774326">
    <property type="component" value="Unassembled WGS sequence"/>
</dbReference>